<dbReference type="EMBL" id="RDBM01000036">
    <property type="protein sequence ID" value="TXS26215.1"/>
    <property type="molecule type" value="Genomic_DNA"/>
</dbReference>
<evidence type="ECO:0000313" key="1">
    <source>
        <dbReference type="EMBL" id="TXS26215.1"/>
    </source>
</evidence>
<gene>
    <name evidence="1" type="ORF">EAO74_20945</name>
</gene>
<comment type="caution">
    <text evidence="1">The sequence shown here is derived from an EMBL/GenBank/DDBJ whole genome shotgun (WGS) entry which is preliminary data.</text>
</comment>
<dbReference type="AlphaFoldDB" id="A0A652KR62"/>
<name>A0A652KR62_9ACTN</name>
<organism evidence="1">
    <name type="scientific">Streptomyces sp. gb1(2016)</name>
    <dbReference type="NCBI Taxonomy" id="1828321"/>
    <lineage>
        <taxon>Bacteria</taxon>
        <taxon>Bacillati</taxon>
        <taxon>Actinomycetota</taxon>
        <taxon>Actinomycetes</taxon>
        <taxon>Kitasatosporales</taxon>
        <taxon>Streptomycetaceae</taxon>
        <taxon>Streptomyces</taxon>
    </lineage>
</organism>
<sequence length="122" mass="13287">MVTACPGPPVCGALHTYLFVDGLDLIARCYSGAAGDHPSQLLKPGGPLYPTDQARSVSVAAREQGFTASALCIRIRLRGQTVLWDGLMYSRADDRVIEEVRFDLAQYLAAIEQGFSRWGRDA</sequence>
<accession>A0A652KR62</accession>
<reference evidence="1" key="1">
    <citation type="submission" date="2018-10" db="EMBL/GenBank/DDBJ databases">
        <authorList>
            <person name="Hariharan J."/>
            <person name="Choudoir M.J."/>
            <person name="Diebold P."/>
            <person name="Panke-Buisse K."/>
            <person name="Campbell A.N."/>
            <person name="Buckley D.H."/>
        </authorList>
    </citation>
    <scope>NUCLEOTIDE SEQUENCE</scope>
    <source>
        <strain evidence="1">Gb1</strain>
    </source>
</reference>
<proteinExistence type="predicted"/>
<protein>
    <submittedName>
        <fullName evidence="1">Uncharacterized protein</fullName>
    </submittedName>
</protein>